<proteinExistence type="predicted"/>
<reference evidence="1" key="1">
    <citation type="submission" date="2022-05" db="EMBL/GenBank/DDBJ databases">
        <title>Sphingomonas sp. strain MG17 Genome sequencing and assembly.</title>
        <authorList>
            <person name="Kim I."/>
        </authorList>
    </citation>
    <scope>NUCLEOTIDE SEQUENCE</scope>
    <source>
        <strain evidence="1">MG17</strain>
    </source>
</reference>
<dbReference type="RefSeq" id="WP_254291970.1">
    <property type="nucleotide sequence ID" value="NZ_JAMLDX010000003.1"/>
</dbReference>
<organism evidence="1 2">
    <name type="scientific">Sphingomonas tagetis</name>
    <dbReference type="NCBI Taxonomy" id="2949092"/>
    <lineage>
        <taxon>Bacteria</taxon>
        <taxon>Pseudomonadati</taxon>
        <taxon>Pseudomonadota</taxon>
        <taxon>Alphaproteobacteria</taxon>
        <taxon>Sphingomonadales</taxon>
        <taxon>Sphingomonadaceae</taxon>
        <taxon>Sphingomonas</taxon>
    </lineage>
</organism>
<sequence>MSERDTGVEAAMVAGGLLEIVGEPFNLPAADRFVARDKFVADRAGELPIRYLGDDFTAHFLDVIERQVPAETLYQYRLVRSSVDGPIFAALGGEHGARIALAQIYEFLKTADRGQWFFFYVADAAGELWAVDTYWREQGWDLEAYSVTYPRGWRGGGRVVSRDHRRTA</sequence>
<accession>A0A9X2HLC6</accession>
<dbReference type="EMBL" id="JAMLDX010000003">
    <property type="protein sequence ID" value="MCP3729874.1"/>
    <property type="molecule type" value="Genomic_DNA"/>
</dbReference>
<keyword evidence="2" id="KW-1185">Reference proteome</keyword>
<gene>
    <name evidence="1" type="ORF">M9978_05460</name>
</gene>
<dbReference type="AlphaFoldDB" id="A0A9X2HLC6"/>
<evidence type="ECO:0000313" key="1">
    <source>
        <dbReference type="EMBL" id="MCP3729874.1"/>
    </source>
</evidence>
<comment type="caution">
    <text evidence="1">The sequence shown here is derived from an EMBL/GenBank/DDBJ whole genome shotgun (WGS) entry which is preliminary data.</text>
</comment>
<protein>
    <submittedName>
        <fullName evidence="1">Uncharacterized protein</fullName>
    </submittedName>
</protein>
<evidence type="ECO:0000313" key="2">
    <source>
        <dbReference type="Proteomes" id="UP001139451"/>
    </source>
</evidence>
<name>A0A9X2HLC6_9SPHN</name>
<dbReference type="Proteomes" id="UP001139451">
    <property type="component" value="Unassembled WGS sequence"/>
</dbReference>